<feature type="transmembrane region" description="Helical" evidence="1">
    <location>
        <begin position="36"/>
        <end position="59"/>
    </location>
</feature>
<gene>
    <name evidence="2" type="ORF">A9404_10225</name>
</gene>
<evidence type="ECO:0000313" key="3">
    <source>
        <dbReference type="Proteomes" id="UP000078596"/>
    </source>
</evidence>
<keyword evidence="1" id="KW-1133">Transmembrane helix</keyword>
<keyword evidence="1" id="KW-0472">Membrane</keyword>
<proteinExistence type="predicted"/>
<dbReference type="RefSeq" id="WP_066101091.1">
    <property type="nucleotide sequence ID" value="NZ_CP016027.1"/>
</dbReference>
<organism evidence="2 3">
    <name type="scientific">Halothiobacillus diazotrophicus</name>
    <dbReference type="NCBI Taxonomy" id="1860122"/>
    <lineage>
        <taxon>Bacteria</taxon>
        <taxon>Pseudomonadati</taxon>
        <taxon>Pseudomonadota</taxon>
        <taxon>Gammaproteobacteria</taxon>
        <taxon>Chromatiales</taxon>
        <taxon>Halothiobacillaceae</taxon>
        <taxon>Halothiobacillus</taxon>
    </lineage>
</organism>
<evidence type="ECO:0000313" key="2">
    <source>
        <dbReference type="EMBL" id="ANJ67701.1"/>
    </source>
</evidence>
<dbReference type="AlphaFoldDB" id="A0A191ZIH2"/>
<dbReference type="Proteomes" id="UP000078596">
    <property type="component" value="Chromosome"/>
</dbReference>
<keyword evidence="1" id="KW-0812">Transmembrane</keyword>
<name>A0A191ZIH2_9GAMM</name>
<sequence>MDWIKVLSAVLILAMVVFLWPRAAQMMRESRKGSQAEWLNVAVILLIVIGFVALLMRFVRG</sequence>
<accession>A0A191ZIH2</accession>
<dbReference type="OrthoDB" id="7067542at2"/>
<reference evidence="2 3" key="1">
    <citation type="submission" date="2016-06" db="EMBL/GenBank/DDBJ databases">
        <title>Insight into the functional genes involving in sulfur oxidation in Pearl River water.</title>
        <authorList>
            <person name="Luo J."/>
            <person name="Tan X."/>
            <person name="Lin W."/>
        </authorList>
    </citation>
    <scope>NUCLEOTIDE SEQUENCE [LARGE SCALE GENOMIC DNA]</scope>
    <source>
        <strain evidence="2 3">LS2</strain>
    </source>
</reference>
<feature type="transmembrane region" description="Helical" evidence="1">
    <location>
        <begin position="6"/>
        <end position="24"/>
    </location>
</feature>
<dbReference type="EMBL" id="CP016027">
    <property type="protein sequence ID" value="ANJ67701.1"/>
    <property type="molecule type" value="Genomic_DNA"/>
</dbReference>
<keyword evidence="3" id="KW-1185">Reference proteome</keyword>
<dbReference type="KEGG" id="haz:A9404_10225"/>
<evidence type="ECO:0000256" key="1">
    <source>
        <dbReference type="SAM" id="Phobius"/>
    </source>
</evidence>
<protein>
    <submittedName>
        <fullName evidence="2">Uncharacterized protein</fullName>
    </submittedName>
</protein>